<protein>
    <recommendedName>
        <fullName evidence="4">Lipoprotein</fullName>
    </recommendedName>
</protein>
<proteinExistence type="predicted"/>
<dbReference type="Proteomes" id="UP000697927">
    <property type="component" value="Unassembled WGS sequence"/>
</dbReference>
<accession>A0ABX0VNZ8</accession>
<keyword evidence="3" id="KW-1185">Reference proteome</keyword>
<comment type="caution">
    <text evidence="2">The sequence shown here is derived from an EMBL/GenBank/DDBJ whole genome shotgun (WGS) entry which is preliminary data.</text>
</comment>
<dbReference type="PROSITE" id="PS51257">
    <property type="entry name" value="PROKAR_LIPOPROTEIN"/>
    <property type="match status" value="1"/>
</dbReference>
<name>A0ABX0VNZ8_9ENTR</name>
<gene>
    <name evidence="2" type="ORF">E2L00_15120</name>
</gene>
<feature type="compositionally biased region" description="Basic and acidic residues" evidence="1">
    <location>
        <begin position="73"/>
        <end position="82"/>
    </location>
</feature>
<evidence type="ECO:0000313" key="3">
    <source>
        <dbReference type="Proteomes" id="UP000697927"/>
    </source>
</evidence>
<evidence type="ECO:0000313" key="2">
    <source>
        <dbReference type="EMBL" id="NIY48801.1"/>
    </source>
</evidence>
<organism evidence="2 3">
    <name type="scientific">Cedecea colo</name>
    <dbReference type="NCBI Taxonomy" id="2552946"/>
    <lineage>
        <taxon>Bacteria</taxon>
        <taxon>Pseudomonadati</taxon>
        <taxon>Pseudomonadota</taxon>
        <taxon>Gammaproteobacteria</taxon>
        <taxon>Enterobacterales</taxon>
        <taxon>Enterobacteriaceae</taxon>
        <taxon>Cedecea</taxon>
    </lineage>
</organism>
<dbReference type="RefSeq" id="WP_167612996.1">
    <property type="nucleotide sequence ID" value="NZ_SOYS01000007.1"/>
</dbReference>
<evidence type="ECO:0008006" key="4">
    <source>
        <dbReference type="Google" id="ProtNLM"/>
    </source>
</evidence>
<evidence type="ECO:0000256" key="1">
    <source>
        <dbReference type="SAM" id="MobiDB-lite"/>
    </source>
</evidence>
<sequence>MAYKHAIALFVPLMLAGCSSLDNSDHEGHRALNSPGAEDTFIRTPYPDPYYNKEYLSQDQRRAISERLRADRLEARGRRDNSTDSGDGFGQAVPRGYFN</sequence>
<reference evidence="2 3" key="1">
    <citation type="journal article" date="2020" name="Microorganisms">
        <title>Polyphasic Characterisation of Cedecea colo sp. nov., a New Enteric Bacterium Isolated from the Koala Hindgut.</title>
        <authorList>
            <person name="Boath J.M."/>
            <person name="Dakhal S."/>
            <person name="Van T.T.H."/>
            <person name="Moore R.J."/>
            <person name="Dekiwadia C."/>
            <person name="Macreadie I.G."/>
        </authorList>
    </citation>
    <scope>NUCLEOTIDE SEQUENCE [LARGE SCALE GENOMIC DNA]</scope>
    <source>
        <strain evidence="2 3">ZA</strain>
    </source>
</reference>
<dbReference type="EMBL" id="SOYS01000007">
    <property type="protein sequence ID" value="NIY48801.1"/>
    <property type="molecule type" value="Genomic_DNA"/>
</dbReference>
<feature type="region of interest" description="Disordered" evidence="1">
    <location>
        <begin position="73"/>
        <end position="99"/>
    </location>
</feature>